<proteinExistence type="inferred from homology"/>
<keyword evidence="5 12" id="KW-0732">Signal</keyword>
<evidence type="ECO:0000256" key="1">
    <source>
        <dbReference type="ARBA" id="ARBA00004571"/>
    </source>
</evidence>
<feature type="coiled-coil region" evidence="11">
    <location>
        <begin position="82"/>
        <end position="109"/>
    </location>
</feature>
<evidence type="ECO:0000256" key="10">
    <source>
        <dbReference type="RuleBase" id="RU003357"/>
    </source>
</evidence>
<comment type="caution">
    <text evidence="15">The sequence shown here is derived from an EMBL/GenBank/DDBJ whole genome shotgun (WGS) entry which is preliminary data.</text>
</comment>
<dbReference type="Pfam" id="PF00593">
    <property type="entry name" value="TonB_dep_Rec_b-barrel"/>
    <property type="match status" value="1"/>
</dbReference>
<evidence type="ECO:0000256" key="4">
    <source>
        <dbReference type="ARBA" id="ARBA00022692"/>
    </source>
</evidence>
<keyword evidence="11" id="KW-0175">Coiled coil</keyword>
<keyword evidence="8 9" id="KW-0998">Cell outer membrane</keyword>
<dbReference type="SUPFAM" id="SSF49464">
    <property type="entry name" value="Carboxypeptidase regulatory domain-like"/>
    <property type="match status" value="1"/>
</dbReference>
<dbReference type="PROSITE" id="PS52016">
    <property type="entry name" value="TONB_DEPENDENT_REC_3"/>
    <property type="match status" value="1"/>
</dbReference>
<evidence type="ECO:0000256" key="8">
    <source>
        <dbReference type="ARBA" id="ARBA00023237"/>
    </source>
</evidence>
<evidence type="ECO:0000256" key="5">
    <source>
        <dbReference type="ARBA" id="ARBA00022729"/>
    </source>
</evidence>
<dbReference type="InterPro" id="IPR008969">
    <property type="entry name" value="CarboxyPept-like_regulatory"/>
</dbReference>
<gene>
    <name evidence="15" type="ORF">FUA24_17955</name>
</gene>
<dbReference type="InterPro" id="IPR039426">
    <property type="entry name" value="TonB-dep_rcpt-like"/>
</dbReference>
<evidence type="ECO:0000256" key="6">
    <source>
        <dbReference type="ARBA" id="ARBA00023077"/>
    </source>
</evidence>
<feature type="chain" id="PRO_5022984887" evidence="12">
    <location>
        <begin position="21"/>
        <end position="807"/>
    </location>
</feature>
<dbReference type="AlphaFoldDB" id="A0A5D0HJJ6"/>
<keyword evidence="7 9" id="KW-0472">Membrane</keyword>
<sequence length="807" mass="91026">MKLKDYKLFLMLVLSVSLYAQNKVSGVVSYSKNNKALAAVNVYDKDAGLLAVTDASGKFEFDTSKETMTLIFFSSEYEIKELEITTNSAQNLKINLKDLTTELSEVIINAHRRRAFELSRLKDVEETAIYAGKKTEVVLVEQSMANLASNNARQIYSQVAGLNIYQNDDAGLQLNVGGRGLDPNRTANFNTRQNGYDISADVLGYPESYYTPAAEGLSEIQVIRGAASLQYGTQFGGLINFKMKSPNPNKPLEVITRNTLGSFGLYTNFTSLSGTKNKWSYYSYFNYKKGDGFRPNSEFESKNIFAHLGYQFTEKTSLEGEVTYLNYLAQQGGGLTDDMFNQDPYQSNRARNWFEVDWLLYNLKFAHEFSKNTNFTFNFFGLNASRKALGFRTNRVNQVDPGTERDLIKGDFNNFGFETRLLSKYKLYNKDATFLIGAKFYKADNYQKQGPGSNGSDADFSFRADEFPTYTNQSEFDLPNLNVAVFGENIFYLSDKFSVTPGFRFEYIKTQSDGFFREIRTDAAGNVIFNEVRDSNENEERSFVLLGVGLSYKPNASIEFYGNVSQNYRSVTFSDIAINNPAFAINPNITDEKGFTTDLGIRGNFKRFVSYDLGLFGLFYNRRIGFVQEVFEGNRIKSVRGNVGDAVMYGVESLFDFNLKRIFNLNNNIQLNYFVNTSIINSEYTSSEQPGIKGNKVEFVPDLNLKTGLNGGYKNFQASIQYTYLGKQFTDATNSTAASLSGVIGEIPSYDILDISASYRYKMFKLEAGVNNVLDNAYFTRRATGYPGPGIIPSAPRNWYTTLQIKF</sequence>
<dbReference type="GO" id="GO:0009279">
    <property type="term" value="C:cell outer membrane"/>
    <property type="evidence" value="ECO:0007669"/>
    <property type="project" value="UniProtKB-SubCell"/>
</dbReference>
<dbReference type="PANTHER" id="PTHR30442:SF0">
    <property type="entry name" value="FE(3+) DICITRATE TRANSPORT PROTEIN FECA"/>
    <property type="match status" value="1"/>
</dbReference>
<dbReference type="Gene3D" id="2.60.40.1120">
    <property type="entry name" value="Carboxypeptidase-like, regulatory domain"/>
    <property type="match status" value="1"/>
</dbReference>
<dbReference type="Pfam" id="PF13715">
    <property type="entry name" value="CarbopepD_reg_2"/>
    <property type="match status" value="1"/>
</dbReference>
<dbReference type="RefSeq" id="WP_148544451.1">
    <property type="nucleotide sequence ID" value="NZ_VSDQ01000718.1"/>
</dbReference>
<dbReference type="Gene3D" id="2.40.170.20">
    <property type="entry name" value="TonB-dependent receptor, beta-barrel domain"/>
    <property type="match status" value="1"/>
</dbReference>
<keyword evidence="15" id="KW-0675">Receptor</keyword>
<keyword evidence="4 9" id="KW-0812">Transmembrane</keyword>
<feature type="domain" description="TonB-dependent receptor plug" evidence="14">
    <location>
        <begin position="138"/>
        <end position="234"/>
    </location>
</feature>
<reference evidence="15 16" key="1">
    <citation type="submission" date="2019-08" db="EMBL/GenBank/DDBJ databases">
        <title>Seonamhaeicola sediminis sp. nov., isolated from marine sediment.</title>
        <authorList>
            <person name="Cao W.R."/>
        </authorList>
    </citation>
    <scope>NUCLEOTIDE SEQUENCE [LARGE SCALE GENOMIC DNA]</scope>
    <source>
        <strain evidence="15 16">B011</strain>
    </source>
</reference>
<evidence type="ECO:0000256" key="12">
    <source>
        <dbReference type="SAM" id="SignalP"/>
    </source>
</evidence>
<accession>A0A5D0HJJ6</accession>
<evidence type="ECO:0000313" key="15">
    <source>
        <dbReference type="EMBL" id="TYA71466.1"/>
    </source>
</evidence>
<keyword evidence="3 9" id="KW-1134">Transmembrane beta strand</keyword>
<dbReference type="InterPro" id="IPR012910">
    <property type="entry name" value="Plug_dom"/>
</dbReference>
<evidence type="ECO:0000259" key="14">
    <source>
        <dbReference type="Pfam" id="PF07715"/>
    </source>
</evidence>
<dbReference type="PROSITE" id="PS01156">
    <property type="entry name" value="TONB_DEPENDENT_REC_2"/>
    <property type="match status" value="1"/>
</dbReference>
<dbReference type="Gene3D" id="2.170.130.10">
    <property type="entry name" value="TonB-dependent receptor, plug domain"/>
    <property type="match status" value="1"/>
</dbReference>
<protein>
    <submittedName>
        <fullName evidence="15">TonB-dependent receptor</fullName>
    </submittedName>
</protein>
<feature type="signal peptide" evidence="12">
    <location>
        <begin position="1"/>
        <end position="20"/>
    </location>
</feature>
<keyword evidence="16" id="KW-1185">Reference proteome</keyword>
<dbReference type="GO" id="GO:0033214">
    <property type="term" value="P:siderophore-iron import into cell"/>
    <property type="evidence" value="ECO:0007669"/>
    <property type="project" value="TreeGrafter"/>
</dbReference>
<evidence type="ECO:0000256" key="7">
    <source>
        <dbReference type="ARBA" id="ARBA00023136"/>
    </source>
</evidence>
<dbReference type="InterPro" id="IPR037066">
    <property type="entry name" value="Plug_dom_sf"/>
</dbReference>
<evidence type="ECO:0000256" key="9">
    <source>
        <dbReference type="PROSITE-ProRule" id="PRU01360"/>
    </source>
</evidence>
<keyword evidence="2 9" id="KW-0813">Transport</keyword>
<dbReference type="InterPro" id="IPR036942">
    <property type="entry name" value="Beta-barrel_TonB_sf"/>
</dbReference>
<comment type="similarity">
    <text evidence="9 10">Belongs to the TonB-dependent receptor family.</text>
</comment>
<keyword evidence="6 10" id="KW-0798">TonB box</keyword>
<evidence type="ECO:0000313" key="16">
    <source>
        <dbReference type="Proteomes" id="UP000323930"/>
    </source>
</evidence>
<evidence type="ECO:0000256" key="2">
    <source>
        <dbReference type="ARBA" id="ARBA00022448"/>
    </source>
</evidence>
<dbReference type="EMBL" id="VSDQ01000718">
    <property type="protein sequence ID" value="TYA71466.1"/>
    <property type="molecule type" value="Genomic_DNA"/>
</dbReference>
<dbReference type="OrthoDB" id="9758472at2"/>
<organism evidence="15 16">
    <name type="scientific">Seonamhaeicola marinus</name>
    <dbReference type="NCBI Taxonomy" id="1912246"/>
    <lineage>
        <taxon>Bacteria</taxon>
        <taxon>Pseudomonadati</taxon>
        <taxon>Bacteroidota</taxon>
        <taxon>Flavobacteriia</taxon>
        <taxon>Flavobacteriales</taxon>
        <taxon>Flavobacteriaceae</taxon>
    </lineage>
</organism>
<dbReference type="InterPro" id="IPR000531">
    <property type="entry name" value="Beta-barrel_TonB"/>
</dbReference>
<dbReference type="SUPFAM" id="SSF56935">
    <property type="entry name" value="Porins"/>
    <property type="match status" value="1"/>
</dbReference>
<dbReference type="Pfam" id="PF07715">
    <property type="entry name" value="Plug"/>
    <property type="match status" value="1"/>
</dbReference>
<evidence type="ECO:0000256" key="3">
    <source>
        <dbReference type="ARBA" id="ARBA00022452"/>
    </source>
</evidence>
<comment type="subcellular location">
    <subcellularLocation>
        <location evidence="1 9">Cell outer membrane</location>
        <topology evidence="1 9">Multi-pass membrane protein</topology>
    </subcellularLocation>
</comment>
<evidence type="ECO:0000256" key="11">
    <source>
        <dbReference type="SAM" id="Coils"/>
    </source>
</evidence>
<feature type="domain" description="TonB-dependent receptor-like beta-barrel" evidence="13">
    <location>
        <begin position="312"/>
        <end position="773"/>
    </location>
</feature>
<dbReference type="PANTHER" id="PTHR30442">
    <property type="entry name" value="IRON III DICITRATE TRANSPORT PROTEIN FECA"/>
    <property type="match status" value="1"/>
</dbReference>
<dbReference type="InterPro" id="IPR010917">
    <property type="entry name" value="TonB_rcpt_CS"/>
</dbReference>
<evidence type="ECO:0000259" key="13">
    <source>
        <dbReference type="Pfam" id="PF00593"/>
    </source>
</evidence>
<name>A0A5D0HJJ6_9FLAO</name>
<dbReference type="Proteomes" id="UP000323930">
    <property type="component" value="Unassembled WGS sequence"/>
</dbReference>